<sequence length="765" mass="84840">MLIFMFRISLQTFASIDIHTVACVFASSTPATTVIIIYLPMEYFHQVEIVCSAKFGCNYSFCNLRLSNEQPVVLFFSFFSLLYNTIGKSFHLSILKIVPFFTKKMRSSMADCCVKFCCCFRIKRNGKSDFRDQTADGQRSTDGTHDYSTTTFANDSAGQLVGTTSPNTTTVTLGSSHGGHSFDEDVDDGGGGGRFGDSLPKRKGGGRWFYRLFFKDRHKKLQELNDSETVPAQSVLSGETPPATTPAADERQAAVIRAEMHQLGQTAADSVQQTFGTAGGRLIYEVDGLEPMSGGLKSFVTYRIYQSPSNVQRQQQQQLQLNSNYAQVPSSFTYLLPNNAAAKKKSAQIKHIESKLANAVNSNGERCRTVDKSPITSGTLDDDQLLSLTPSFIVEHAPLQNDHQTSIPSSYNDLIGKILMRNTVSNLALFSVVKLNASGNDDDTLSNGGFYSSTPKKSVQHSRKLIFEIDSSSLMQPENLEFWQDRQVPYANIVLPERCGERKKSGEVGMGCGYLDENFKAATLEEQCKDLALNEAKFKNNYPVPSSGLSLKETRRNEAKYNFLFKDALQDGKLQGTGQHELGDYNKANTILDIKKQFDKPVFGDERVKVFDQLPSEKQKLDSLEKGSYADDYPISLSRFRDMCTTAASVKKKLQTTAEDEQAGKQTNRIEGINADGCSVTGDDGSKKSFRYLLPRDDKAVDKSKIYSLHYQKSDCQESSVLTESNTATVNDDAPFELKLHKTDQQLFVGTDNSTLREIPTSVAT</sequence>
<gene>
    <name evidence="2" type="ORF">D917_05284</name>
</gene>
<feature type="compositionally biased region" description="Low complexity" evidence="1">
    <location>
        <begin position="160"/>
        <end position="175"/>
    </location>
</feature>
<evidence type="ECO:0000256" key="1">
    <source>
        <dbReference type="SAM" id="MobiDB-lite"/>
    </source>
</evidence>
<dbReference type="Proteomes" id="UP000243006">
    <property type="component" value="Unassembled WGS sequence"/>
</dbReference>
<feature type="compositionally biased region" description="Polar residues" evidence="1">
    <location>
        <begin position="135"/>
        <end position="157"/>
    </location>
</feature>
<protein>
    <submittedName>
        <fullName evidence="2">Uncharacterized protein</fullName>
    </submittedName>
</protein>
<evidence type="ECO:0000313" key="2">
    <source>
        <dbReference type="EMBL" id="OUC49547.1"/>
    </source>
</evidence>
<comment type="caution">
    <text evidence="2">The sequence shown here is derived from an EMBL/GenBank/DDBJ whole genome shotgun (WGS) entry which is preliminary data.</text>
</comment>
<dbReference type="EMBL" id="LVZM01000794">
    <property type="protein sequence ID" value="OUC49547.1"/>
    <property type="molecule type" value="Genomic_DNA"/>
</dbReference>
<proteinExistence type="predicted"/>
<dbReference type="AlphaFoldDB" id="A0A1Y3F0J1"/>
<name>A0A1Y3F0J1_9BILA</name>
<evidence type="ECO:0000313" key="3">
    <source>
        <dbReference type="Proteomes" id="UP000243006"/>
    </source>
</evidence>
<accession>A0A1Y3F0J1</accession>
<feature type="compositionally biased region" description="Polar residues" evidence="1">
    <location>
        <begin position="227"/>
        <end position="237"/>
    </location>
</feature>
<feature type="region of interest" description="Disordered" evidence="1">
    <location>
        <begin position="131"/>
        <end position="199"/>
    </location>
</feature>
<feature type="region of interest" description="Disordered" evidence="1">
    <location>
        <begin position="225"/>
        <end position="246"/>
    </location>
</feature>
<organism evidence="2 3">
    <name type="scientific">Trichinella nativa</name>
    <dbReference type="NCBI Taxonomy" id="6335"/>
    <lineage>
        <taxon>Eukaryota</taxon>
        <taxon>Metazoa</taxon>
        <taxon>Ecdysozoa</taxon>
        <taxon>Nematoda</taxon>
        <taxon>Enoplea</taxon>
        <taxon>Dorylaimia</taxon>
        <taxon>Trichinellida</taxon>
        <taxon>Trichinellidae</taxon>
        <taxon>Trichinella</taxon>
    </lineage>
</organism>
<reference evidence="2 3" key="1">
    <citation type="submission" date="2015-04" db="EMBL/GenBank/DDBJ databases">
        <title>Draft genome of the roundworm Trichinella nativa.</title>
        <authorList>
            <person name="Mitreva M."/>
        </authorList>
    </citation>
    <scope>NUCLEOTIDE SEQUENCE [LARGE SCALE GENOMIC DNA]</scope>
    <source>
        <strain evidence="2 3">ISS45</strain>
    </source>
</reference>